<sequence>MQKHGPVAPMIRNTSLVPDEQGRGEHRDEAEGVMLRQDGEEMDMDLGGPGLGFGFDEDDENMRPPPESQAGSNQIQQPDVHYTPISIPGHVYPPIDSHPDSVVAPSLRDNDPSFLQLAYLQAVLHNVRSKMSVQKSSESLEMMLDVLKAARCIPEDCTPVKTLQSAKRRLGLNPDTHIIQYSICPQCWRHYNPQEVRELESPACTSDNCDGVVYTEKCTASGDTKQHPIKIIPQVSLIQSL</sequence>
<evidence type="ECO:0000313" key="2">
    <source>
        <dbReference type="EMBL" id="KTB41784.1"/>
    </source>
</evidence>
<dbReference type="Proteomes" id="UP000054988">
    <property type="component" value="Unassembled WGS sequence"/>
</dbReference>
<protein>
    <submittedName>
        <fullName evidence="2">Uncharacterized protein</fullName>
    </submittedName>
</protein>
<comment type="caution">
    <text evidence="2">The sequence shown here is derived from an EMBL/GenBank/DDBJ whole genome shotgun (WGS) entry which is preliminary data.</text>
</comment>
<proteinExistence type="predicted"/>
<dbReference type="eggNOG" id="ENOG502S0SA">
    <property type="taxonomic scope" value="Eukaryota"/>
</dbReference>
<gene>
    <name evidence="2" type="ORF">WG66_5576</name>
</gene>
<feature type="region of interest" description="Disordered" evidence="1">
    <location>
        <begin position="53"/>
        <end position="97"/>
    </location>
</feature>
<organism evidence="2 3">
    <name type="scientific">Moniliophthora roreri</name>
    <name type="common">Frosty pod rot fungus</name>
    <name type="synonym">Monilia roreri</name>
    <dbReference type="NCBI Taxonomy" id="221103"/>
    <lineage>
        <taxon>Eukaryota</taxon>
        <taxon>Fungi</taxon>
        <taxon>Dikarya</taxon>
        <taxon>Basidiomycota</taxon>
        <taxon>Agaricomycotina</taxon>
        <taxon>Agaricomycetes</taxon>
        <taxon>Agaricomycetidae</taxon>
        <taxon>Agaricales</taxon>
        <taxon>Marasmiineae</taxon>
        <taxon>Marasmiaceae</taxon>
        <taxon>Moniliophthora</taxon>
    </lineage>
</organism>
<feature type="compositionally biased region" description="Basic and acidic residues" evidence="1">
    <location>
        <begin position="20"/>
        <end position="30"/>
    </location>
</feature>
<feature type="region of interest" description="Disordered" evidence="1">
    <location>
        <begin position="1"/>
        <end position="30"/>
    </location>
</feature>
<dbReference type="EMBL" id="LATX01001424">
    <property type="protein sequence ID" value="KTB41784.1"/>
    <property type="molecule type" value="Genomic_DNA"/>
</dbReference>
<evidence type="ECO:0000313" key="3">
    <source>
        <dbReference type="Proteomes" id="UP000054988"/>
    </source>
</evidence>
<reference evidence="2 3" key="1">
    <citation type="submission" date="2015-12" db="EMBL/GenBank/DDBJ databases">
        <title>Draft genome sequence of Moniliophthora roreri, the causal agent of frosty pod rot of cacao.</title>
        <authorList>
            <person name="Aime M.C."/>
            <person name="Diaz-Valderrama J.R."/>
            <person name="Kijpornyongpan T."/>
            <person name="Phillips-Mora W."/>
        </authorList>
    </citation>
    <scope>NUCLEOTIDE SEQUENCE [LARGE SCALE GENOMIC DNA]</scope>
    <source>
        <strain evidence="2 3">MCA 2952</strain>
    </source>
</reference>
<dbReference type="AlphaFoldDB" id="A0A0W0FZX6"/>
<evidence type="ECO:0000256" key="1">
    <source>
        <dbReference type="SAM" id="MobiDB-lite"/>
    </source>
</evidence>
<name>A0A0W0FZX6_MONRR</name>
<accession>A0A0W0FZX6</accession>